<comment type="caution">
    <text evidence="4">The sequence shown here is derived from an EMBL/GenBank/DDBJ whole genome shotgun (WGS) entry which is preliminary data.</text>
</comment>
<dbReference type="Gene3D" id="3.40.50.720">
    <property type="entry name" value="NAD(P)-binding Rossmann-like Domain"/>
    <property type="match status" value="2"/>
</dbReference>
<dbReference type="EMBL" id="DTFV01000020">
    <property type="protein sequence ID" value="HGI29888.1"/>
    <property type="molecule type" value="Genomic_DNA"/>
</dbReference>
<proteinExistence type="inferred from homology"/>
<organism evidence="4">
    <name type="scientific">Candidatus Caldatribacterium californiense</name>
    <dbReference type="NCBI Taxonomy" id="1454726"/>
    <lineage>
        <taxon>Bacteria</taxon>
        <taxon>Pseudomonadati</taxon>
        <taxon>Atribacterota</taxon>
        <taxon>Atribacteria</taxon>
        <taxon>Atribacterales</taxon>
        <taxon>Candidatus Caldatribacteriaceae</taxon>
        <taxon>Candidatus Caldatribacterium</taxon>
    </lineage>
</organism>
<dbReference type="InterPro" id="IPR051203">
    <property type="entry name" value="Polysaccharide_Synthase-Rel"/>
</dbReference>
<feature type="transmembrane region" description="Helical" evidence="2">
    <location>
        <begin position="39"/>
        <end position="59"/>
    </location>
</feature>
<comment type="similarity">
    <text evidence="1">Belongs to the polysaccharide synthase family.</text>
</comment>
<evidence type="ECO:0000256" key="2">
    <source>
        <dbReference type="SAM" id="Phobius"/>
    </source>
</evidence>
<dbReference type="AlphaFoldDB" id="A0A7V3YF15"/>
<keyword evidence="2" id="KW-0472">Membrane</keyword>
<dbReference type="PANTHER" id="PTHR43318:SF1">
    <property type="entry name" value="POLYSACCHARIDE BIOSYNTHESIS PROTEIN EPSC-RELATED"/>
    <property type="match status" value="1"/>
</dbReference>
<feature type="domain" description="Polysaccharide biosynthesis protein CapD-like" evidence="3">
    <location>
        <begin position="281"/>
        <end position="566"/>
    </location>
</feature>
<dbReference type="SUPFAM" id="SSF51735">
    <property type="entry name" value="NAD(P)-binding Rossmann-fold domains"/>
    <property type="match status" value="2"/>
</dbReference>
<evidence type="ECO:0000259" key="3">
    <source>
        <dbReference type="Pfam" id="PF02719"/>
    </source>
</evidence>
<keyword evidence="2" id="KW-0812">Transmembrane</keyword>
<accession>A0A7V3YF15</accession>
<gene>
    <name evidence="4" type="ORF">ENV30_01030</name>
</gene>
<dbReference type="InterPro" id="IPR003869">
    <property type="entry name" value="Polysac_CapD-like"/>
</dbReference>
<evidence type="ECO:0000256" key="1">
    <source>
        <dbReference type="ARBA" id="ARBA00007430"/>
    </source>
</evidence>
<keyword evidence="2" id="KW-1133">Transmembrane helix</keyword>
<dbReference type="PANTHER" id="PTHR43318">
    <property type="entry name" value="UDP-N-ACETYLGLUCOSAMINE 4,6-DEHYDRATASE"/>
    <property type="match status" value="1"/>
</dbReference>
<sequence length="620" mass="69371">MRVFWSKFILDVIAWTVTIPLAFFLRLEGIPPRYLPGMIAYFVLSTPFKAFLIWAFGLPRQYWSRTGVRDLLMVVRCTVLGAAGIFLLTVYVLLPHSYSVPRSIPIIDALLATFLLGGMRFGARLLYERLRAEKVQGRKRVLVVGAGEAGTMIVREMLRHPEAGFVPVGFLDDDKAKQRHTLVGVPVLGGLDDLSRVVHENLIDEVLIAIPSAPGEVVRKVVELAREAGVHCRIVPGIYEILSGRVSITRIRDVSLEDLLRREPARLNLEEVKNYLKGRTVLVTGAGGSIGQEIVFQVARFSPKEILLLGHGENSLFETETELKLRCPDARYRIILGDIRDYPRLQHVFCQYRPQVVFHAAAHKHVPLAELNPSEAVFNNVLGTKNLVDLALEYEVERFVNISTDKAVNPVSVMGATKRVAEYLVHQAARKARPGQIFVSVRFGNVLGSRGSVVPLFQKLIQQGKPIPVTHPDMKRYFMTIPEAVQLVLQAAGLGENGVVYVLDMGEPVRIVDLARDLIRLSGFDPDKDIQIEYVGIRPGEKLFEEILSAEERVETSRHEKIFIARTPVPSDEELERGIAQLFAAAQSYDSDSIRQALRALVPTYRPDGMSTREPEREGV</sequence>
<reference evidence="4" key="1">
    <citation type="journal article" date="2020" name="mSystems">
        <title>Genome- and Community-Level Interaction Insights into Carbon Utilization and Element Cycling Functions of Hydrothermarchaeota in Hydrothermal Sediment.</title>
        <authorList>
            <person name="Zhou Z."/>
            <person name="Liu Y."/>
            <person name="Xu W."/>
            <person name="Pan J."/>
            <person name="Luo Z.H."/>
            <person name="Li M."/>
        </authorList>
    </citation>
    <scope>NUCLEOTIDE SEQUENCE [LARGE SCALE GENOMIC DNA]</scope>
    <source>
        <strain evidence="4">SpSt-747</strain>
    </source>
</reference>
<dbReference type="Pfam" id="PF13727">
    <property type="entry name" value="CoA_binding_3"/>
    <property type="match status" value="1"/>
</dbReference>
<evidence type="ECO:0000313" key="4">
    <source>
        <dbReference type="EMBL" id="HGI29888.1"/>
    </source>
</evidence>
<feature type="transmembrane region" description="Helical" evidence="2">
    <location>
        <begin position="71"/>
        <end position="94"/>
    </location>
</feature>
<protein>
    <submittedName>
        <fullName evidence="4">Polysaccharide biosynthesis protein</fullName>
    </submittedName>
</protein>
<feature type="transmembrane region" description="Helical" evidence="2">
    <location>
        <begin position="7"/>
        <end position="27"/>
    </location>
</feature>
<dbReference type="InterPro" id="IPR036291">
    <property type="entry name" value="NAD(P)-bd_dom_sf"/>
</dbReference>
<dbReference type="CDD" id="cd05237">
    <property type="entry name" value="UDP_invert_4-6DH_SDR_e"/>
    <property type="match status" value="1"/>
</dbReference>
<dbReference type="Pfam" id="PF02719">
    <property type="entry name" value="Polysacc_synt_2"/>
    <property type="match status" value="1"/>
</dbReference>
<name>A0A7V3YF15_9BACT</name>